<feature type="signal peptide" evidence="4">
    <location>
        <begin position="1"/>
        <end position="26"/>
    </location>
</feature>
<evidence type="ECO:0000256" key="3">
    <source>
        <dbReference type="SAM" id="Phobius"/>
    </source>
</evidence>
<keyword evidence="1" id="KW-0433">Leucine-rich repeat</keyword>
<dbReference type="InterPro" id="IPR001611">
    <property type="entry name" value="Leu-rich_rpt"/>
</dbReference>
<accession>A0A6V7VZY9</accession>
<evidence type="ECO:0000256" key="1">
    <source>
        <dbReference type="ARBA" id="ARBA00022614"/>
    </source>
</evidence>
<dbReference type="Gene3D" id="3.80.10.10">
    <property type="entry name" value="Ribonuclease Inhibitor"/>
    <property type="match status" value="3"/>
</dbReference>
<dbReference type="PANTHER" id="PTHR24366">
    <property type="entry name" value="IG(IMMUNOGLOBULIN) AND LRR(LEUCINE RICH REPEAT) DOMAINS"/>
    <property type="match status" value="1"/>
</dbReference>
<keyword evidence="3" id="KW-1133">Transmembrane helix</keyword>
<comment type="caution">
    <text evidence="5">The sequence shown here is derived from an EMBL/GenBank/DDBJ whole genome shotgun (WGS) entry which is preliminary data.</text>
</comment>
<feature type="chain" id="PRO_5028165455" evidence="4">
    <location>
        <begin position="27"/>
        <end position="735"/>
    </location>
</feature>
<proteinExistence type="predicted"/>
<dbReference type="SUPFAM" id="SSF52058">
    <property type="entry name" value="L domain-like"/>
    <property type="match status" value="1"/>
</dbReference>
<keyword evidence="3" id="KW-0812">Transmembrane</keyword>
<evidence type="ECO:0000256" key="2">
    <source>
        <dbReference type="ARBA" id="ARBA00022737"/>
    </source>
</evidence>
<organism evidence="5 6">
    <name type="scientific">Meloidogyne enterolobii</name>
    <name type="common">Root-knot nematode worm</name>
    <name type="synonym">Meloidogyne mayaguensis</name>
    <dbReference type="NCBI Taxonomy" id="390850"/>
    <lineage>
        <taxon>Eukaryota</taxon>
        <taxon>Metazoa</taxon>
        <taxon>Ecdysozoa</taxon>
        <taxon>Nematoda</taxon>
        <taxon>Chromadorea</taxon>
        <taxon>Rhabditida</taxon>
        <taxon>Tylenchina</taxon>
        <taxon>Tylenchomorpha</taxon>
        <taxon>Tylenchoidea</taxon>
        <taxon>Meloidogynidae</taxon>
        <taxon>Meloidogyninae</taxon>
        <taxon>Meloidogyne</taxon>
    </lineage>
</organism>
<name>A0A6V7VZY9_MELEN</name>
<protein>
    <submittedName>
        <fullName evidence="5">Uncharacterized protein</fullName>
    </submittedName>
</protein>
<dbReference type="EMBL" id="CAJEWN010000372">
    <property type="protein sequence ID" value="CAD2180496.1"/>
    <property type="molecule type" value="Genomic_DNA"/>
</dbReference>
<evidence type="ECO:0000313" key="6">
    <source>
        <dbReference type="Proteomes" id="UP000580250"/>
    </source>
</evidence>
<sequence>MQTSSLIIPTIIFLAQLASIYKETLAALSTTFNTDDHFITQPQQILENCPSKCECQRIGRAKITGMDSLPKNKSEEEEDEEEYSQFVGLSVRCLKGSMNDSEFLSLLQNVPVDVEHLEIRGAPGKPNKLHWSDNLNRLSRLQHLALVDCSMPALSQSIRLPLLSQLYLMGNELEQIQLGSFVGMPMLEMLDLSGNRISALSTGAFIYLKNLRYLRLSHNRLGGPDLSTGNLLRGPRHLKELQLDGNKLSAKQLNELLPDVTSLERLELNNCGLNDAELWSLNLSVVPKLKRIGLASNNLTQVPSASLRALPSLQILDLRENLIRSIGPCAFCGMNITTVLLEGNLLGLSNSKPFHREAFADTQLIELDLGWNHFRHFDSSILSGAQATLEKLHLSGNQIEMNLNLISTLPRLKELHLADCSLNNIPYSLSKSYQKLKFLNLSTNGLDHLPPNLDALLPQLKVLDISNNQFSKLPHLLLDFVDHLHLVYLHHNPWDCECAAQSLQLHMLKRLPLQEQLRFDETLCNVPQLLKGQPLHRVQKINDCAIIFGSNFGITQNTELVLILSALLISAFFLSLILILLLYWGRDAKQKGSYITNEKNDETITTTKTLPNDLSKMTLNSGLSPLECAIKDLDNSPPSTLLECQIPQSTSRSQISIPQPLPPTNLLRIINQQQQPLLIQQNTFKEDNLINNNYFNNNCVAPREKEKKIYEEYKTFGKGRIIAQEEEERRTMLTF</sequence>
<evidence type="ECO:0000256" key="4">
    <source>
        <dbReference type="SAM" id="SignalP"/>
    </source>
</evidence>
<feature type="transmembrane region" description="Helical" evidence="3">
    <location>
        <begin position="560"/>
        <end position="584"/>
    </location>
</feature>
<dbReference type="SMART" id="SM00369">
    <property type="entry name" value="LRR_TYP"/>
    <property type="match status" value="9"/>
</dbReference>
<dbReference type="Pfam" id="PF13516">
    <property type="entry name" value="LRR_6"/>
    <property type="match status" value="1"/>
</dbReference>
<evidence type="ECO:0000313" key="5">
    <source>
        <dbReference type="EMBL" id="CAD2180496.1"/>
    </source>
</evidence>
<dbReference type="PRINTS" id="PR00019">
    <property type="entry name" value="LEURICHRPT"/>
</dbReference>
<reference evidence="5 6" key="1">
    <citation type="submission" date="2020-08" db="EMBL/GenBank/DDBJ databases">
        <authorList>
            <person name="Koutsovoulos G."/>
            <person name="Danchin GJ E."/>
        </authorList>
    </citation>
    <scope>NUCLEOTIDE SEQUENCE [LARGE SCALE GENOMIC DNA]</scope>
</reference>
<keyword evidence="4" id="KW-0732">Signal</keyword>
<dbReference type="AlphaFoldDB" id="A0A6V7VZY9"/>
<gene>
    <name evidence="5" type="ORF">MENT_LOCUS32574</name>
</gene>
<dbReference type="InterPro" id="IPR003591">
    <property type="entry name" value="Leu-rich_rpt_typical-subtyp"/>
</dbReference>
<dbReference type="InterPro" id="IPR032675">
    <property type="entry name" value="LRR_dom_sf"/>
</dbReference>
<dbReference type="Pfam" id="PF13855">
    <property type="entry name" value="LRR_8"/>
    <property type="match status" value="3"/>
</dbReference>
<dbReference type="PROSITE" id="PS51450">
    <property type="entry name" value="LRR"/>
    <property type="match status" value="3"/>
</dbReference>
<dbReference type="OrthoDB" id="9229163at2759"/>
<keyword evidence="2" id="KW-0677">Repeat</keyword>
<keyword evidence="3" id="KW-0472">Membrane</keyword>
<dbReference type="Proteomes" id="UP000580250">
    <property type="component" value="Unassembled WGS sequence"/>
</dbReference>
<dbReference type="PANTHER" id="PTHR24366:SF96">
    <property type="entry name" value="LEUCINE RICH REPEAT CONTAINING 53"/>
    <property type="match status" value="1"/>
</dbReference>
<dbReference type="SMART" id="SM00364">
    <property type="entry name" value="LRR_BAC"/>
    <property type="match status" value="6"/>
</dbReference>